<dbReference type="AlphaFoldDB" id="E3NWH3"/>
<dbReference type="Proteomes" id="UP000008281">
    <property type="component" value="Unassembled WGS sequence"/>
</dbReference>
<feature type="transmembrane region" description="Helical" evidence="1">
    <location>
        <begin position="30"/>
        <end position="54"/>
    </location>
</feature>
<dbReference type="HOGENOM" id="CLU_049496_2_0_1"/>
<keyword evidence="1" id="KW-1133">Transmembrane helix</keyword>
<evidence type="ECO:0000313" key="3">
    <source>
        <dbReference type="Proteomes" id="UP000008281"/>
    </source>
</evidence>
<dbReference type="PANTHER" id="PTHR47516:SF1">
    <property type="entry name" value="SERPENTINE RECEPTOR, CLASS T-RELATED"/>
    <property type="match status" value="1"/>
</dbReference>
<evidence type="ECO:0000313" key="2">
    <source>
        <dbReference type="EMBL" id="EFP02518.1"/>
    </source>
</evidence>
<dbReference type="InParanoid" id="E3NWH3"/>
<keyword evidence="3" id="KW-1185">Reference proteome</keyword>
<dbReference type="InterPro" id="IPR003839">
    <property type="entry name" value="7TM_GPCR_serpentine_rcpt_Sru"/>
</dbReference>
<dbReference type="Pfam" id="PF10322">
    <property type="entry name" value="7TM_GPCR_Sru"/>
    <property type="match status" value="1"/>
</dbReference>
<accession>E3NWH3</accession>
<keyword evidence="1" id="KW-0472">Membrane</keyword>
<gene>
    <name evidence="2" type="ORF">CRE_06280</name>
</gene>
<keyword evidence="1" id="KW-0812">Transmembrane</keyword>
<sequence length="240" mass="28368">MNLTTEQVEQFHTSIYLSPEFEHFSYNFDYVTVIVIISFVCLVPTVYATVKMVLFRQPHRSSIDIHPYVFKSFLCMQVSKVILSILDLIIIRIPQTTILTSYYRTLKNDSPLRFFTAACFSINNLSQLSTVLFCLIRLMVFKNNRERPDVSFLNIILEFHIVKQIISDLSFRFLDLVNYLNYLLCCYLYYSFLLQCSLYDVTLSFSIRAILVTSNLYESVCLFFVFLFFQKFQRFIPLSK</sequence>
<reference evidence="2" key="1">
    <citation type="submission" date="2007-07" db="EMBL/GenBank/DDBJ databases">
        <title>PCAP assembly of the Caenorhabditis remanei genome.</title>
        <authorList>
            <consortium name="The Caenorhabditis remanei Sequencing Consortium"/>
            <person name="Wilson R.K."/>
        </authorList>
    </citation>
    <scope>NUCLEOTIDE SEQUENCE [LARGE SCALE GENOMIC DNA]</scope>
    <source>
        <strain evidence="2">PB4641</strain>
    </source>
</reference>
<name>E3NWH3_CAERE</name>
<organism evidence="3">
    <name type="scientific">Caenorhabditis remanei</name>
    <name type="common">Caenorhabditis vulgaris</name>
    <dbReference type="NCBI Taxonomy" id="31234"/>
    <lineage>
        <taxon>Eukaryota</taxon>
        <taxon>Metazoa</taxon>
        <taxon>Ecdysozoa</taxon>
        <taxon>Nematoda</taxon>
        <taxon>Chromadorea</taxon>
        <taxon>Rhabditida</taxon>
        <taxon>Rhabditina</taxon>
        <taxon>Rhabditomorpha</taxon>
        <taxon>Rhabditoidea</taxon>
        <taxon>Rhabditidae</taxon>
        <taxon>Peloderinae</taxon>
        <taxon>Caenorhabditis</taxon>
    </lineage>
</organism>
<dbReference type="PANTHER" id="PTHR47516">
    <property type="entry name" value="SERPENTINE RECEPTOR, CLASS U-RELATED"/>
    <property type="match status" value="1"/>
</dbReference>
<feature type="transmembrane region" description="Helical" evidence="1">
    <location>
        <begin position="205"/>
        <end position="229"/>
    </location>
</feature>
<proteinExistence type="predicted"/>
<feature type="transmembrane region" description="Helical" evidence="1">
    <location>
        <begin position="114"/>
        <end position="138"/>
    </location>
</feature>
<feature type="non-terminal residue" evidence="2">
    <location>
        <position position="240"/>
    </location>
</feature>
<feature type="transmembrane region" description="Helical" evidence="1">
    <location>
        <begin position="74"/>
        <end position="94"/>
    </location>
</feature>
<feature type="transmembrane region" description="Helical" evidence="1">
    <location>
        <begin position="173"/>
        <end position="193"/>
    </location>
</feature>
<dbReference type="EMBL" id="DS271596">
    <property type="protein sequence ID" value="EFP02518.1"/>
    <property type="molecule type" value="Genomic_DNA"/>
</dbReference>
<protein>
    <submittedName>
        <fullName evidence="2">Uncharacterized protein</fullName>
    </submittedName>
</protein>
<evidence type="ECO:0000256" key="1">
    <source>
        <dbReference type="SAM" id="Phobius"/>
    </source>
</evidence>